<reference evidence="6" key="1">
    <citation type="submission" date="2022-10" db="EMBL/GenBank/DDBJ databases">
        <title>Hoeflea sp. J2-29, isolated from marine algae.</title>
        <authorList>
            <person name="Kristyanto S."/>
            <person name="Kim J.M."/>
            <person name="Jeon C.O."/>
        </authorList>
    </citation>
    <scope>NUCLEOTIDE SEQUENCE</scope>
    <source>
        <strain evidence="6">J2-29</strain>
    </source>
</reference>
<keyword evidence="3" id="KW-0238">DNA-binding</keyword>
<sequence>MRQIAAIADSAADRYIGENRFIVPSLKAAASLSGFDTTASFFSFDLYNQLEYRSRLTTSHGDKALINLRQFRHFIAVLEHGSLLGASKEVNISQPALSKSIISMENYYKVPLFKRLPRGVQPTAYALALERHARRILLDVVQSRTEIAAIASGSSGRIAIGAGSSFVGIVSETMHDLDQLLPAAEFTVMTDHAQNLRRALLDNRIDFYIGMANTEFDDGAFDVEILFTDGFTGLCNPGHPFEGKAIGPAQLARLEWIFPNLEEPARKALDAYFINHSQVPPRVKITTNAESVMKRFLTGTDYVSATPLTNVDLPEFQGFGRFVLQGFDFERKVGIVRRSNALSNPLIEKFIRLLSTKIMTLRQPAA</sequence>
<dbReference type="CDD" id="cd05466">
    <property type="entry name" value="PBP2_LTTR_substrate"/>
    <property type="match status" value="1"/>
</dbReference>
<evidence type="ECO:0000313" key="6">
    <source>
        <dbReference type="EMBL" id="MCY0094217.1"/>
    </source>
</evidence>
<dbReference type="SUPFAM" id="SSF53850">
    <property type="entry name" value="Periplasmic binding protein-like II"/>
    <property type="match status" value="1"/>
</dbReference>
<evidence type="ECO:0000313" key="7">
    <source>
        <dbReference type="Proteomes" id="UP001081283"/>
    </source>
</evidence>
<protein>
    <submittedName>
        <fullName evidence="6">LysR family transcriptional regulator</fullName>
    </submittedName>
</protein>
<keyword evidence="4" id="KW-0804">Transcription</keyword>
<dbReference type="PANTHER" id="PTHR30419">
    <property type="entry name" value="HTH-TYPE TRANSCRIPTIONAL REGULATOR YBHD"/>
    <property type="match status" value="1"/>
</dbReference>
<evidence type="ECO:0000256" key="1">
    <source>
        <dbReference type="ARBA" id="ARBA00009437"/>
    </source>
</evidence>
<organism evidence="6 7">
    <name type="scientific">Hoeflea ulvae</name>
    <dbReference type="NCBI Taxonomy" id="2983764"/>
    <lineage>
        <taxon>Bacteria</taxon>
        <taxon>Pseudomonadati</taxon>
        <taxon>Pseudomonadota</taxon>
        <taxon>Alphaproteobacteria</taxon>
        <taxon>Hyphomicrobiales</taxon>
        <taxon>Rhizobiaceae</taxon>
        <taxon>Hoeflea</taxon>
    </lineage>
</organism>
<dbReference type="Gene3D" id="3.40.190.290">
    <property type="match status" value="1"/>
</dbReference>
<keyword evidence="2" id="KW-0805">Transcription regulation</keyword>
<feature type="domain" description="HTH lysR-type" evidence="5">
    <location>
        <begin position="66"/>
        <end position="123"/>
    </location>
</feature>
<name>A0ABT3YEX4_9HYPH</name>
<dbReference type="PROSITE" id="PS50931">
    <property type="entry name" value="HTH_LYSR"/>
    <property type="match status" value="1"/>
</dbReference>
<dbReference type="RefSeq" id="WP_267612161.1">
    <property type="nucleotide sequence ID" value="NZ_JAOVZQ010000001.1"/>
</dbReference>
<comment type="caution">
    <text evidence="6">The sequence shown here is derived from an EMBL/GenBank/DDBJ whole genome shotgun (WGS) entry which is preliminary data.</text>
</comment>
<dbReference type="Gene3D" id="1.10.10.10">
    <property type="entry name" value="Winged helix-like DNA-binding domain superfamily/Winged helix DNA-binding domain"/>
    <property type="match status" value="1"/>
</dbReference>
<evidence type="ECO:0000259" key="5">
    <source>
        <dbReference type="PROSITE" id="PS50931"/>
    </source>
</evidence>
<evidence type="ECO:0000256" key="3">
    <source>
        <dbReference type="ARBA" id="ARBA00023125"/>
    </source>
</evidence>
<comment type="similarity">
    <text evidence="1">Belongs to the LysR transcriptional regulatory family.</text>
</comment>
<accession>A0ABT3YEX4</accession>
<dbReference type="EMBL" id="JAOVZQ010000001">
    <property type="protein sequence ID" value="MCY0094217.1"/>
    <property type="molecule type" value="Genomic_DNA"/>
</dbReference>
<dbReference type="InterPro" id="IPR036388">
    <property type="entry name" value="WH-like_DNA-bd_sf"/>
</dbReference>
<dbReference type="InterPro" id="IPR005119">
    <property type="entry name" value="LysR_subst-bd"/>
</dbReference>
<dbReference type="InterPro" id="IPR050950">
    <property type="entry name" value="HTH-type_LysR_regulators"/>
</dbReference>
<evidence type="ECO:0000256" key="2">
    <source>
        <dbReference type="ARBA" id="ARBA00023015"/>
    </source>
</evidence>
<dbReference type="SUPFAM" id="SSF46785">
    <property type="entry name" value="Winged helix' DNA-binding domain"/>
    <property type="match status" value="1"/>
</dbReference>
<dbReference type="InterPro" id="IPR000847">
    <property type="entry name" value="LysR_HTH_N"/>
</dbReference>
<gene>
    <name evidence="6" type="ORF">OEG82_09300</name>
</gene>
<dbReference type="Pfam" id="PF03466">
    <property type="entry name" value="LysR_substrate"/>
    <property type="match status" value="1"/>
</dbReference>
<proteinExistence type="inferred from homology"/>
<dbReference type="PANTHER" id="PTHR30419:SF8">
    <property type="entry name" value="NITROGEN ASSIMILATION TRANSCRIPTIONAL ACTIVATOR-RELATED"/>
    <property type="match status" value="1"/>
</dbReference>
<evidence type="ECO:0000256" key="4">
    <source>
        <dbReference type="ARBA" id="ARBA00023163"/>
    </source>
</evidence>
<keyword evidence="7" id="KW-1185">Reference proteome</keyword>
<dbReference type="Proteomes" id="UP001081283">
    <property type="component" value="Unassembled WGS sequence"/>
</dbReference>
<dbReference type="InterPro" id="IPR036390">
    <property type="entry name" value="WH_DNA-bd_sf"/>
</dbReference>
<dbReference type="Pfam" id="PF00126">
    <property type="entry name" value="HTH_1"/>
    <property type="match status" value="1"/>
</dbReference>